<comment type="caution">
    <text evidence="4">The sequence shown here is derived from an EMBL/GenBank/DDBJ whole genome shotgun (WGS) entry which is preliminary data.</text>
</comment>
<evidence type="ECO:0000313" key="5">
    <source>
        <dbReference type="Proteomes" id="UP000440694"/>
    </source>
</evidence>
<evidence type="ECO:0000259" key="3">
    <source>
        <dbReference type="Pfam" id="PF00582"/>
    </source>
</evidence>
<evidence type="ECO:0000256" key="1">
    <source>
        <dbReference type="ARBA" id="ARBA00008791"/>
    </source>
</evidence>
<dbReference type="SUPFAM" id="SSF52402">
    <property type="entry name" value="Adenine nucleotide alpha hydrolases-like"/>
    <property type="match status" value="1"/>
</dbReference>
<dbReference type="RefSeq" id="WP_154740268.1">
    <property type="nucleotide sequence ID" value="NZ_WMBQ01000002.1"/>
</dbReference>
<accession>A0A6I3KSQ8</accession>
<dbReference type="Pfam" id="PF00582">
    <property type="entry name" value="Usp"/>
    <property type="match status" value="1"/>
</dbReference>
<feature type="domain" description="UspA" evidence="3">
    <location>
        <begin position="1"/>
        <end position="145"/>
    </location>
</feature>
<comment type="subcellular location">
    <subcellularLocation>
        <location evidence="2">Cytoplasm</location>
    </subcellularLocation>
</comment>
<dbReference type="PIRSF" id="PIRSF006276">
    <property type="entry name" value="UspA"/>
    <property type="match status" value="1"/>
</dbReference>
<protein>
    <recommendedName>
        <fullName evidence="2">Universal stress protein</fullName>
    </recommendedName>
</protein>
<keyword evidence="2" id="KW-0963">Cytoplasm</keyword>
<dbReference type="PRINTS" id="PR01438">
    <property type="entry name" value="UNVRSLSTRESS"/>
</dbReference>
<gene>
    <name evidence="4" type="ORF">GIW81_15590</name>
</gene>
<comment type="similarity">
    <text evidence="1 2">Belongs to the universal stress protein A family.</text>
</comment>
<dbReference type="Gene3D" id="3.40.50.620">
    <property type="entry name" value="HUPs"/>
    <property type="match status" value="1"/>
</dbReference>
<proteinExistence type="inferred from homology"/>
<evidence type="ECO:0000256" key="2">
    <source>
        <dbReference type="PIRNR" id="PIRNR006276"/>
    </source>
</evidence>
<organism evidence="4 5">
    <name type="scientific">Hyphomicrobium album</name>
    <dbReference type="NCBI Taxonomy" id="2665159"/>
    <lineage>
        <taxon>Bacteria</taxon>
        <taxon>Pseudomonadati</taxon>
        <taxon>Pseudomonadota</taxon>
        <taxon>Alphaproteobacteria</taxon>
        <taxon>Hyphomicrobiales</taxon>
        <taxon>Hyphomicrobiaceae</taxon>
        <taxon>Hyphomicrobium</taxon>
    </lineage>
</organism>
<dbReference type="InterPro" id="IPR006016">
    <property type="entry name" value="UspA"/>
</dbReference>
<sequence>MYEHILIAVDGSDVSVRAEEQGFALAKALGSQVTLAHVTEPWPTAVSGEWALAMPLKEYQELAAANAGSVLSAAAERARRCGLTCKTVHIPDSYAAEGIIEHAKATPCDLIVMGSHGRRGLSKLLLGSEATRVLTGASVPVLICR</sequence>
<reference evidence="4 5" key="1">
    <citation type="submission" date="2019-11" db="EMBL/GenBank/DDBJ databases">
        <title>Identification of a novel strain.</title>
        <authorList>
            <person name="Xu Q."/>
            <person name="Wang G."/>
        </authorList>
    </citation>
    <scope>NUCLEOTIDE SEQUENCE [LARGE SCALE GENOMIC DNA]</scope>
    <source>
        <strain evidence="5">xq</strain>
    </source>
</reference>
<keyword evidence="5" id="KW-1185">Reference proteome</keyword>
<evidence type="ECO:0000313" key="4">
    <source>
        <dbReference type="EMBL" id="MTD95761.1"/>
    </source>
</evidence>
<dbReference type="PANTHER" id="PTHR46268">
    <property type="entry name" value="STRESS RESPONSE PROTEIN NHAX"/>
    <property type="match status" value="1"/>
</dbReference>
<dbReference type="CDD" id="cd00293">
    <property type="entry name" value="USP-like"/>
    <property type="match status" value="1"/>
</dbReference>
<dbReference type="InterPro" id="IPR014729">
    <property type="entry name" value="Rossmann-like_a/b/a_fold"/>
</dbReference>
<dbReference type="AlphaFoldDB" id="A0A6I3KSQ8"/>
<dbReference type="EMBL" id="WMBQ01000002">
    <property type="protein sequence ID" value="MTD95761.1"/>
    <property type="molecule type" value="Genomic_DNA"/>
</dbReference>
<dbReference type="Proteomes" id="UP000440694">
    <property type="component" value="Unassembled WGS sequence"/>
</dbReference>
<dbReference type="InterPro" id="IPR006015">
    <property type="entry name" value="Universal_stress_UspA"/>
</dbReference>
<dbReference type="PANTHER" id="PTHR46268:SF15">
    <property type="entry name" value="UNIVERSAL STRESS PROTEIN HP_0031"/>
    <property type="match status" value="1"/>
</dbReference>
<name>A0A6I3KSQ8_9HYPH</name>
<dbReference type="GO" id="GO:0005737">
    <property type="term" value="C:cytoplasm"/>
    <property type="evidence" value="ECO:0007669"/>
    <property type="project" value="UniProtKB-SubCell"/>
</dbReference>